<dbReference type="RefSeq" id="WP_093325047.1">
    <property type="nucleotide sequence ID" value="NZ_FOAF01000002.1"/>
</dbReference>
<accession>A0A1H7QPU7</accession>
<dbReference type="PROSITE" id="PS51409">
    <property type="entry name" value="ARGINASE_2"/>
    <property type="match status" value="1"/>
</dbReference>
<evidence type="ECO:0000256" key="3">
    <source>
        <dbReference type="ARBA" id="ARBA00023211"/>
    </source>
</evidence>
<dbReference type="PANTHER" id="PTHR43782">
    <property type="entry name" value="ARGINASE"/>
    <property type="match status" value="1"/>
</dbReference>
<comment type="similarity">
    <text evidence="4">Belongs to the arginase family.</text>
</comment>
<gene>
    <name evidence="5" type="ORF">SAMN05661044_02678</name>
</gene>
<protein>
    <submittedName>
        <fullName evidence="5">Arginase</fullName>
    </submittedName>
</protein>
<dbReference type="Proteomes" id="UP000199421">
    <property type="component" value="Unassembled WGS sequence"/>
</dbReference>
<reference evidence="6" key="1">
    <citation type="submission" date="2016-10" db="EMBL/GenBank/DDBJ databases">
        <authorList>
            <person name="Varghese N."/>
            <person name="Submissions S."/>
        </authorList>
    </citation>
    <scope>NUCLEOTIDE SEQUENCE [LARGE SCALE GENOMIC DNA]</scope>
    <source>
        <strain evidence="6">DSM 18733</strain>
    </source>
</reference>
<dbReference type="EMBL" id="FOAF01000002">
    <property type="protein sequence ID" value="SEL49929.1"/>
    <property type="molecule type" value="Genomic_DNA"/>
</dbReference>
<dbReference type="OrthoDB" id="9789727at2"/>
<evidence type="ECO:0000256" key="2">
    <source>
        <dbReference type="ARBA" id="ARBA00022801"/>
    </source>
</evidence>
<evidence type="ECO:0000256" key="1">
    <source>
        <dbReference type="ARBA" id="ARBA00022723"/>
    </source>
</evidence>
<proteinExistence type="inferred from homology"/>
<dbReference type="Pfam" id="PF00491">
    <property type="entry name" value="Arginase"/>
    <property type="match status" value="1"/>
</dbReference>
<evidence type="ECO:0000313" key="5">
    <source>
        <dbReference type="EMBL" id="SEL49929.1"/>
    </source>
</evidence>
<evidence type="ECO:0000313" key="6">
    <source>
        <dbReference type="Proteomes" id="UP000199421"/>
    </source>
</evidence>
<dbReference type="InterPro" id="IPR023696">
    <property type="entry name" value="Ureohydrolase_dom_sf"/>
</dbReference>
<keyword evidence="3" id="KW-0464">Manganese</keyword>
<organism evidence="5 6">
    <name type="scientific">Olivibacter domesticus</name>
    <name type="common">Pseudosphingobacterium domesticum</name>
    <dbReference type="NCBI Taxonomy" id="407022"/>
    <lineage>
        <taxon>Bacteria</taxon>
        <taxon>Pseudomonadati</taxon>
        <taxon>Bacteroidota</taxon>
        <taxon>Sphingobacteriia</taxon>
        <taxon>Sphingobacteriales</taxon>
        <taxon>Sphingobacteriaceae</taxon>
        <taxon>Olivibacter</taxon>
    </lineage>
</organism>
<name>A0A1H7QPU7_OLID1</name>
<dbReference type="GO" id="GO:0005737">
    <property type="term" value="C:cytoplasm"/>
    <property type="evidence" value="ECO:0007669"/>
    <property type="project" value="TreeGrafter"/>
</dbReference>
<dbReference type="AlphaFoldDB" id="A0A1H7QPU7"/>
<evidence type="ECO:0000256" key="4">
    <source>
        <dbReference type="PROSITE-ProRule" id="PRU00742"/>
    </source>
</evidence>
<dbReference type="PANTHER" id="PTHR43782:SF3">
    <property type="entry name" value="ARGINASE"/>
    <property type="match status" value="1"/>
</dbReference>
<sequence length="305" mass="34366">MFPLTTGICIVEFPSNLGLKEPYPGHEPGVKRLPDWLRQYHLHEYINPSQVLRLEAPPYTMHLDEESGVRNADSLVEYAKEQDSLIRQVLETKQFPLVLGGDCSILLGPLLSLRQMGEYALFYLDGHTDFMWPSLSQTGGAGGMAAAFAAGRGPKKLTNISNLAPYIKEEHVWCVGNREYEEWYEQAIIESKATYVSLARLRADSIKHIVSSFLKAVYSQNLDGFWIHFDVDVLNDTIMPAVDSRTPDGLHYSELREVLSPLLSDPKVVGLTLTILDPDLDKMGVYTTEFVEQIKNLFETCNKGR</sequence>
<keyword evidence="1" id="KW-0479">Metal-binding</keyword>
<dbReference type="Gene3D" id="3.40.800.10">
    <property type="entry name" value="Ureohydrolase domain"/>
    <property type="match status" value="1"/>
</dbReference>
<dbReference type="PRINTS" id="PR00116">
    <property type="entry name" value="ARGINASE"/>
</dbReference>
<dbReference type="SUPFAM" id="SSF52768">
    <property type="entry name" value="Arginase/deacetylase"/>
    <property type="match status" value="1"/>
</dbReference>
<dbReference type="STRING" id="407022.SAMN05661044_02678"/>
<dbReference type="CDD" id="cd09999">
    <property type="entry name" value="Arginase-like_1"/>
    <property type="match status" value="1"/>
</dbReference>
<keyword evidence="6" id="KW-1185">Reference proteome</keyword>
<dbReference type="GO" id="GO:0004053">
    <property type="term" value="F:arginase activity"/>
    <property type="evidence" value="ECO:0007669"/>
    <property type="project" value="TreeGrafter"/>
</dbReference>
<dbReference type="InterPro" id="IPR006035">
    <property type="entry name" value="Ureohydrolase"/>
</dbReference>
<dbReference type="GO" id="GO:0030145">
    <property type="term" value="F:manganese ion binding"/>
    <property type="evidence" value="ECO:0007669"/>
    <property type="project" value="TreeGrafter"/>
</dbReference>
<keyword evidence="2" id="KW-0378">Hydrolase</keyword>